<gene>
    <name evidence="1" type="ORF">GCM10009827_113970</name>
</gene>
<protein>
    <recommendedName>
        <fullName evidence="3">Secreted protein</fullName>
    </recommendedName>
</protein>
<keyword evidence="2" id="KW-1185">Reference proteome</keyword>
<proteinExistence type="predicted"/>
<dbReference type="RefSeq" id="WP_344514848.1">
    <property type="nucleotide sequence ID" value="NZ_BAAAQD010000050.1"/>
</dbReference>
<evidence type="ECO:0000313" key="1">
    <source>
        <dbReference type="EMBL" id="GAA1573239.1"/>
    </source>
</evidence>
<evidence type="ECO:0008006" key="3">
    <source>
        <dbReference type="Google" id="ProtNLM"/>
    </source>
</evidence>
<organism evidence="1 2">
    <name type="scientific">Dactylosporangium maewongense</name>
    <dbReference type="NCBI Taxonomy" id="634393"/>
    <lineage>
        <taxon>Bacteria</taxon>
        <taxon>Bacillati</taxon>
        <taxon>Actinomycetota</taxon>
        <taxon>Actinomycetes</taxon>
        <taxon>Micromonosporales</taxon>
        <taxon>Micromonosporaceae</taxon>
        <taxon>Dactylosporangium</taxon>
    </lineage>
</organism>
<accession>A0ABP4P3X2</accession>
<comment type="caution">
    <text evidence="1">The sequence shown here is derived from an EMBL/GenBank/DDBJ whole genome shotgun (WGS) entry which is preliminary data.</text>
</comment>
<evidence type="ECO:0000313" key="2">
    <source>
        <dbReference type="Proteomes" id="UP001501470"/>
    </source>
</evidence>
<dbReference type="Proteomes" id="UP001501470">
    <property type="component" value="Unassembled WGS sequence"/>
</dbReference>
<name>A0ABP4P3X2_9ACTN</name>
<reference evidence="2" key="1">
    <citation type="journal article" date="2019" name="Int. J. Syst. Evol. Microbiol.">
        <title>The Global Catalogue of Microorganisms (GCM) 10K type strain sequencing project: providing services to taxonomists for standard genome sequencing and annotation.</title>
        <authorList>
            <consortium name="The Broad Institute Genomics Platform"/>
            <consortium name="The Broad Institute Genome Sequencing Center for Infectious Disease"/>
            <person name="Wu L."/>
            <person name="Ma J."/>
        </authorList>
    </citation>
    <scope>NUCLEOTIDE SEQUENCE [LARGE SCALE GENOMIC DNA]</scope>
    <source>
        <strain evidence="2">JCM 15933</strain>
    </source>
</reference>
<sequence length="53" mass="5672">MTVKKTLTYAAWAFLIYFIAFRPQAAASVAQGLLGLIGALGKGFGDFFSKLVT</sequence>
<dbReference type="EMBL" id="BAAAQD010000050">
    <property type="protein sequence ID" value="GAA1573239.1"/>
    <property type="molecule type" value="Genomic_DNA"/>
</dbReference>